<dbReference type="PANTHER" id="PTHR48277:SF1">
    <property type="entry name" value="MITOCHONDRIAL RIBOSOMAL PROTEIN S5"/>
    <property type="match status" value="1"/>
</dbReference>
<keyword evidence="11" id="KW-1185">Reference proteome</keyword>
<feature type="compositionally biased region" description="Basic and acidic residues" evidence="8">
    <location>
        <begin position="54"/>
        <end position="73"/>
    </location>
</feature>
<evidence type="ECO:0000256" key="8">
    <source>
        <dbReference type="SAM" id="MobiDB-lite"/>
    </source>
</evidence>
<name>A0A5B7JW06_PORTR</name>
<gene>
    <name evidence="10" type="primary">MRPS5</name>
    <name evidence="10" type="ORF">E2C01_093870</name>
</gene>
<dbReference type="AlphaFoldDB" id="A0A5B7JW06"/>
<comment type="subcellular location">
    <subcellularLocation>
        <location evidence="1">Mitochondrion</location>
    </subcellularLocation>
</comment>
<dbReference type="InterPro" id="IPR000851">
    <property type="entry name" value="Ribosomal_uS5"/>
</dbReference>
<dbReference type="PANTHER" id="PTHR48277">
    <property type="entry name" value="MITOCHONDRIAL RIBOSOMAL PROTEIN S5"/>
    <property type="match status" value="1"/>
</dbReference>
<dbReference type="PROSITE" id="PS50881">
    <property type="entry name" value="S5_DSRBD"/>
    <property type="match status" value="1"/>
</dbReference>
<proteinExistence type="inferred from homology"/>
<accession>A0A5B7JW06</accession>
<protein>
    <recommendedName>
        <fullName evidence="6">Small ribosomal subunit protein uS5m</fullName>
    </recommendedName>
</protein>
<dbReference type="Pfam" id="PF00333">
    <property type="entry name" value="Ribosomal_S5"/>
    <property type="match status" value="1"/>
</dbReference>
<dbReference type="GO" id="GO:0005763">
    <property type="term" value="C:mitochondrial small ribosomal subunit"/>
    <property type="evidence" value="ECO:0007669"/>
    <property type="project" value="UniProtKB-ARBA"/>
</dbReference>
<evidence type="ECO:0000313" key="11">
    <source>
        <dbReference type="Proteomes" id="UP000324222"/>
    </source>
</evidence>
<evidence type="ECO:0000256" key="5">
    <source>
        <dbReference type="ARBA" id="ARBA00023274"/>
    </source>
</evidence>
<keyword evidence="4" id="KW-0496">Mitochondrion</keyword>
<evidence type="ECO:0000256" key="4">
    <source>
        <dbReference type="ARBA" id="ARBA00023128"/>
    </source>
</evidence>
<dbReference type="Gene3D" id="3.30.160.20">
    <property type="match status" value="1"/>
</dbReference>
<comment type="similarity">
    <text evidence="2">Belongs to the universal ribosomal protein uS5 family.</text>
</comment>
<keyword evidence="5 7" id="KW-0687">Ribonucleoprotein</keyword>
<dbReference type="EMBL" id="VSRR010114324">
    <property type="protein sequence ID" value="MPC98496.1"/>
    <property type="molecule type" value="Genomic_DNA"/>
</dbReference>
<dbReference type="Proteomes" id="UP000324222">
    <property type="component" value="Unassembled WGS sequence"/>
</dbReference>
<reference evidence="10 11" key="1">
    <citation type="submission" date="2019-05" db="EMBL/GenBank/DDBJ databases">
        <title>Another draft genome of Portunus trituberculatus and its Hox gene families provides insights of decapod evolution.</title>
        <authorList>
            <person name="Jeong J.-H."/>
            <person name="Song I."/>
            <person name="Kim S."/>
            <person name="Choi T."/>
            <person name="Kim D."/>
            <person name="Ryu S."/>
            <person name="Kim W."/>
        </authorList>
    </citation>
    <scope>NUCLEOTIDE SEQUENCE [LARGE SCALE GENOMIC DNA]</scope>
    <source>
        <tissue evidence="10">Muscle</tissue>
    </source>
</reference>
<dbReference type="GO" id="GO:0003735">
    <property type="term" value="F:structural constituent of ribosome"/>
    <property type="evidence" value="ECO:0007669"/>
    <property type="project" value="UniProtKB-UniRule"/>
</dbReference>
<organism evidence="10 11">
    <name type="scientific">Portunus trituberculatus</name>
    <name type="common">Swimming crab</name>
    <name type="synonym">Neptunus trituberculatus</name>
    <dbReference type="NCBI Taxonomy" id="210409"/>
    <lineage>
        <taxon>Eukaryota</taxon>
        <taxon>Metazoa</taxon>
        <taxon>Ecdysozoa</taxon>
        <taxon>Arthropoda</taxon>
        <taxon>Crustacea</taxon>
        <taxon>Multicrustacea</taxon>
        <taxon>Malacostraca</taxon>
        <taxon>Eumalacostraca</taxon>
        <taxon>Eucarida</taxon>
        <taxon>Decapoda</taxon>
        <taxon>Pleocyemata</taxon>
        <taxon>Brachyura</taxon>
        <taxon>Eubrachyura</taxon>
        <taxon>Portunoidea</taxon>
        <taxon>Portunidae</taxon>
        <taxon>Portuninae</taxon>
        <taxon>Portunus</taxon>
    </lineage>
</organism>
<dbReference type="GO" id="GO:0006412">
    <property type="term" value="P:translation"/>
    <property type="evidence" value="ECO:0007669"/>
    <property type="project" value="InterPro"/>
</dbReference>
<evidence type="ECO:0000256" key="1">
    <source>
        <dbReference type="ARBA" id="ARBA00004173"/>
    </source>
</evidence>
<feature type="region of interest" description="Disordered" evidence="8">
    <location>
        <begin position="48"/>
        <end position="73"/>
    </location>
</feature>
<sequence>MTKVFGRKRRMSIFAVTGNGNGLAGFALSKATTVQDAIRKVKNRAGQKLLHVQRYNDHTGKPNRERERQERHR</sequence>
<dbReference type="SUPFAM" id="SSF54768">
    <property type="entry name" value="dsRNA-binding domain-like"/>
    <property type="match status" value="1"/>
</dbReference>
<comment type="caution">
    <text evidence="10">The sequence shown here is derived from an EMBL/GenBank/DDBJ whole genome shotgun (WGS) entry which is preliminary data.</text>
</comment>
<keyword evidence="3 7" id="KW-0689">Ribosomal protein</keyword>
<evidence type="ECO:0000313" key="10">
    <source>
        <dbReference type="EMBL" id="MPC98496.1"/>
    </source>
</evidence>
<evidence type="ECO:0000259" key="9">
    <source>
        <dbReference type="PROSITE" id="PS50881"/>
    </source>
</evidence>
<dbReference type="OrthoDB" id="309483at2759"/>
<dbReference type="FunFam" id="3.30.160.20:FF:000022">
    <property type="entry name" value="28S ribosomal protein S5, mitochondrial"/>
    <property type="match status" value="1"/>
</dbReference>
<dbReference type="InterPro" id="IPR013810">
    <property type="entry name" value="Ribosomal_uS5_N"/>
</dbReference>
<feature type="domain" description="S5 DRBM" evidence="9">
    <location>
        <begin position="1"/>
        <end position="52"/>
    </location>
</feature>
<dbReference type="GO" id="GO:0003723">
    <property type="term" value="F:RNA binding"/>
    <property type="evidence" value="ECO:0007669"/>
    <property type="project" value="InterPro"/>
</dbReference>
<evidence type="ECO:0000256" key="2">
    <source>
        <dbReference type="ARBA" id="ARBA00008945"/>
    </source>
</evidence>
<evidence type="ECO:0000256" key="6">
    <source>
        <dbReference type="ARBA" id="ARBA00039335"/>
    </source>
</evidence>
<evidence type="ECO:0000256" key="3">
    <source>
        <dbReference type="ARBA" id="ARBA00022980"/>
    </source>
</evidence>
<evidence type="ECO:0000256" key="7">
    <source>
        <dbReference type="PROSITE-ProRule" id="PRU00268"/>
    </source>
</evidence>